<keyword evidence="2" id="KW-1185">Reference proteome</keyword>
<dbReference type="AlphaFoldDB" id="A0A916UK89"/>
<reference evidence="1" key="2">
    <citation type="submission" date="2020-09" db="EMBL/GenBank/DDBJ databases">
        <authorList>
            <person name="Sun Q."/>
            <person name="Zhou Y."/>
        </authorList>
    </citation>
    <scope>NUCLEOTIDE SEQUENCE</scope>
    <source>
        <strain evidence="1">CGMCC 1.15478</strain>
    </source>
</reference>
<comment type="caution">
    <text evidence="1">The sequence shown here is derived from an EMBL/GenBank/DDBJ whole genome shotgun (WGS) entry which is preliminary data.</text>
</comment>
<proteinExistence type="predicted"/>
<gene>
    <name evidence="1" type="ORF">GCM10011410_32310</name>
</gene>
<protein>
    <submittedName>
        <fullName evidence="1">Uncharacterized protein</fullName>
    </submittedName>
</protein>
<dbReference type="RefSeq" id="WP_188677604.1">
    <property type="nucleotide sequence ID" value="NZ_BMJH01000004.1"/>
</dbReference>
<dbReference type="EMBL" id="BMJH01000004">
    <property type="protein sequence ID" value="GGC76578.1"/>
    <property type="molecule type" value="Genomic_DNA"/>
</dbReference>
<dbReference type="Proteomes" id="UP000641514">
    <property type="component" value="Unassembled WGS sequence"/>
</dbReference>
<name>A0A916UK89_9ACTN</name>
<sequence>MESIQRHSGIVDTFGHLLFIGQLDEVPEPDPDYPYLNFLSLYTGRIRIEVGTRFGPVNASVEVLAQAPPLEPDAWEDIDEGDIAYSGSGLILQDEVGLSLLPAEPETTFTPDGEHRYRVRVSARGRNIDYDHCTDVPLEDYLIQLWPVTCASPRVSYQNRSGR</sequence>
<organism evidence="1 2">
    <name type="scientific">Hoyosella rhizosphaerae</name>
    <dbReference type="NCBI Taxonomy" id="1755582"/>
    <lineage>
        <taxon>Bacteria</taxon>
        <taxon>Bacillati</taxon>
        <taxon>Actinomycetota</taxon>
        <taxon>Actinomycetes</taxon>
        <taxon>Mycobacteriales</taxon>
        <taxon>Hoyosellaceae</taxon>
        <taxon>Hoyosella</taxon>
    </lineage>
</organism>
<reference evidence="1" key="1">
    <citation type="journal article" date="2014" name="Int. J. Syst. Evol. Microbiol.">
        <title>Complete genome sequence of Corynebacterium casei LMG S-19264T (=DSM 44701T), isolated from a smear-ripened cheese.</title>
        <authorList>
            <consortium name="US DOE Joint Genome Institute (JGI-PGF)"/>
            <person name="Walter F."/>
            <person name="Albersmeier A."/>
            <person name="Kalinowski J."/>
            <person name="Ruckert C."/>
        </authorList>
    </citation>
    <scope>NUCLEOTIDE SEQUENCE</scope>
    <source>
        <strain evidence="1">CGMCC 1.15478</strain>
    </source>
</reference>
<evidence type="ECO:0000313" key="1">
    <source>
        <dbReference type="EMBL" id="GGC76578.1"/>
    </source>
</evidence>
<evidence type="ECO:0000313" key="2">
    <source>
        <dbReference type="Proteomes" id="UP000641514"/>
    </source>
</evidence>
<accession>A0A916UK89</accession>